<dbReference type="GO" id="GO:0016712">
    <property type="term" value="F:oxidoreductase activity, acting on paired donors, with incorporation or reduction of molecular oxygen, reduced flavin or flavoprotein as one donor, and incorporation of one atom of oxygen"/>
    <property type="evidence" value="ECO:0007669"/>
    <property type="project" value="UniProtKB-EC"/>
</dbReference>
<comment type="similarity">
    <text evidence="5 17">Belongs to the cytochrome P450 family.</text>
</comment>
<dbReference type="Pfam" id="PF00067">
    <property type="entry name" value="p450"/>
    <property type="match status" value="1"/>
</dbReference>
<evidence type="ECO:0000313" key="18">
    <source>
        <dbReference type="EMBL" id="AZJ25110.1"/>
    </source>
</evidence>
<protein>
    <recommendedName>
        <fullName evidence="6">unspecific monooxygenase</fullName>
        <ecNumber evidence="6">1.14.14.1</ecNumber>
    </recommendedName>
</protein>
<keyword evidence="14" id="KW-0472">Membrane</keyword>
<dbReference type="SUPFAM" id="SSF48264">
    <property type="entry name" value="Cytochrome P450"/>
    <property type="match status" value="1"/>
</dbReference>
<keyword evidence="7 16" id="KW-0349">Heme</keyword>
<dbReference type="InterPro" id="IPR017972">
    <property type="entry name" value="Cyt_P450_CS"/>
</dbReference>
<keyword evidence="9" id="KW-0256">Endoplasmic reticulum</keyword>
<dbReference type="GO" id="GO:0005506">
    <property type="term" value="F:iron ion binding"/>
    <property type="evidence" value="ECO:0007669"/>
    <property type="project" value="InterPro"/>
</dbReference>
<dbReference type="InterPro" id="IPR050476">
    <property type="entry name" value="Insect_CytP450_Detox"/>
</dbReference>
<dbReference type="Gene3D" id="1.10.630.10">
    <property type="entry name" value="Cytochrome P450"/>
    <property type="match status" value="1"/>
</dbReference>
<comment type="subcellular location">
    <subcellularLocation>
        <location evidence="4">Endoplasmic reticulum membrane</location>
        <topology evidence="4">Peripheral membrane protein</topology>
    </subcellularLocation>
    <subcellularLocation>
        <location evidence="3">Microsome membrane</location>
        <topology evidence="3">Peripheral membrane protein</topology>
    </subcellularLocation>
</comment>
<dbReference type="PRINTS" id="PR00465">
    <property type="entry name" value="EP450IV"/>
</dbReference>
<keyword evidence="12 16" id="KW-0408">Iron</keyword>
<dbReference type="EMBL" id="MF574697">
    <property type="protein sequence ID" value="AZJ25110.1"/>
    <property type="molecule type" value="mRNA"/>
</dbReference>
<evidence type="ECO:0000256" key="9">
    <source>
        <dbReference type="ARBA" id="ARBA00022824"/>
    </source>
</evidence>
<evidence type="ECO:0000256" key="1">
    <source>
        <dbReference type="ARBA" id="ARBA00001971"/>
    </source>
</evidence>
<dbReference type="AlphaFoldDB" id="A0A8D4P5U3"/>
<accession>A0A8D4P5U3</accession>
<evidence type="ECO:0000256" key="2">
    <source>
        <dbReference type="ARBA" id="ARBA00003690"/>
    </source>
</evidence>
<evidence type="ECO:0000256" key="7">
    <source>
        <dbReference type="ARBA" id="ARBA00022617"/>
    </source>
</evidence>
<evidence type="ECO:0000256" key="6">
    <source>
        <dbReference type="ARBA" id="ARBA00012109"/>
    </source>
</evidence>
<evidence type="ECO:0000256" key="5">
    <source>
        <dbReference type="ARBA" id="ARBA00010617"/>
    </source>
</evidence>
<evidence type="ECO:0000256" key="13">
    <source>
        <dbReference type="ARBA" id="ARBA00023033"/>
    </source>
</evidence>
<dbReference type="GO" id="GO:0005789">
    <property type="term" value="C:endoplasmic reticulum membrane"/>
    <property type="evidence" value="ECO:0007669"/>
    <property type="project" value="UniProtKB-SubCell"/>
</dbReference>
<evidence type="ECO:0000256" key="15">
    <source>
        <dbReference type="ARBA" id="ARBA00047827"/>
    </source>
</evidence>
<feature type="binding site" description="axial binding residue" evidence="16">
    <location>
        <position position="438"/>
    </location>
    <ligand>
        <name>heme</name>
        <dbReference type="ChEBI" id="CHEBI:30413"/>
    </ligand>
    <ligandPart>
        <name>Fe</name>
        <dbReference type="ChEBI" id="CHEBI:18248"/>
    </ligandPart>
</feature>
<reference evidence="18" key="1">
    <citation type="submission" date="2017-07" db="EMBL/GenBank/DDBJ databases">
        <title>Identification of CYP9s from Cydia pomonella.</title>
        <authorList>
            <person name="Chen Y."/>
            <person name="Wang W."/>
            <person name="Yang X.-Q."/>
        </authorList>
    </citation>
    <scope>NUCLEOTIDE SEQUENCE</scope>
</reference>
<evidence type="ECO:0000256" key="16">
    <source>
        <dbReference type="PIRSR" id="PIRSR602403-1"/>
    </source>
</evidence>
<dbReference type="InterPro" id="IPR036396">
    <property type="entry name" value="Cyt_P450_sf"/>
</dbReference>
<dbReference type="GO" id="GO:0020037">
    <property type="term" value="F:heme binding"/>
    <property type="evidence" value="ECO:0007669"/>
    <property type="project" value="InterPro"/>
</dbReference>
<dbReference type="FunFam" id="1.10.630.10:FF:000182">
    <property type="entry name" value="Cytochrome P450 3A4"/>
    <property type="match status" value="1"/>
</dbReference>
<evidence type="ECO:0000256" key="4">
    <source>
        <dbReference type="ARBA" id="ARBA00004406"/>
    </source>
</evidence>
<keyword evidence="8 16" id="KW-0479">Metal-binding</keyword>
<dbReference type="PANTHER" id="PTHR24292:SF84">
    <property type="entry name" value="CYTOCHROME P450 28A5-RELATED"/>
    <property type="match status" value="1"/>
</dbReference>
<evidence type="ECO:0000256" key="8">
    <source>
        <dbReference type="ARBA" id="ARBA00022723"/>
    </source>
</evidence>
<dbReference type="EC" id="1.14.14.1" evidence="6"/>
<comment type="function">
    <text evidence="2">May be involved in the metabolism of insect hormones and in the breakdown of synthetic insecticides.</text>
</comment>
<proteinExistence type="evidence at transcript level"/>
<dbReference type="SMR" id="A0A8D4P5U3"/>
<keyword evidence="13 17" id="KW-0503">Monooxygenase</keyword>
<dbReference type="PANTHER" id="PTHR24292">
    <property type="entry name" value="CYTOCHROME P450"/>
    <property type="match status" value="1"/>
</dbReference>
<keyword evidence="10" id="KW-0492">Microsome</keyword>
<dbReference type="InterPro" id="IPR001128">
    <property type="entry name" value="Cyt_P450"/>
</dbReference>
<evidence type="ECO:0000256" key="14">
    <source>
        <dbReference type="ARBA" id="ARBA00023136"/>
    </source>
</evidence>
<dbReference type="PRINTS" id="PR00385">
    <property type="entry name" value="P450"/>
</dbReference>
<evidence type="ECO:0000256" key="10">
    <source>
        <dbReference type="ARBA" id="ARBA00022848"/>
    </source>
</evidence>
<evidence type="ECO:0000256" key="3">
    <source>
        <dbReference type="ARBA" id="ARBA00004174"/>
    </source>
</evidence>
<dbReference type="CDD" id="cd11056">
    <property type="entry name" value="CYP6-like"/>
    <property type="match status" value="1"/>
</dbReference>
<gene>
    <name evidence="18" type="primary">CYP337B19</name>
</gene>
<dbReference type="PROSITE" id="PS00086">
    <property type="entry name" value="CYTOCHROME_P450"/>
    <property type="match status" value="1"/>
</dbReference>
<evidence type="ECO:0000256" key="17">
    <source>
        <dbReference type="RuleBase" id="RU000461"/>
    </source>
</evidence>
<comment type="catalytic activity">
    <reaction evidence="15">
        <text>an organic molecule + reduced [NADPH--hemoprotein reductase] + O2 = an alcohol + oxidized [NADPH--hemoprotein reductase] + H2O + H(+)</text>
        <dbReference type="Rhea" id="RHEA:17149"/>
        <dbReference type="Rhea" id="RHEA-COMP:11964"/>
        <dbReference type="Rhea" id="RHEA-COMP:11965"/>
        <dbReference type="ChEBI" id="CHEBI:15377"/>
        <dbReference type="ChEBI" id="CHEBI:15378"/>
        <dbReference type="ChEBI" id="CHEBI:15379"/>
        <dbReference type="ChEBI" id="CHEBI:30879"/>
        <dbReference type="ChEBI" id="CHEBI:57618"/>
        <dbReference type="ChEBI" id="CHEBI:58210"/>
        <dbReference type="ChEBI" id="CHEBI:142491"/>
        <dbReference type="EC" id="1.14.14.1"/>
    </reaction>
</comment>
<keyword evidence="11 17" id="KW-0560">Oxidoreductase</keyword>
<comment type="cofactor">
    <cofactor evidence="1 16">
        <name>heme</name>
        <dbReference type="ChEBI" id="CHEBI:30413"/>
    </cofactor>
</comment>
<evidence type="ECO:0000256" key="12">
    <source>
        <dbReference type="ARBA" id="ARBA00023004"/>
    </source>
</evidence>
<evidence type="ECO:0000256" key="11">
    <source>
        <dbReference type="ARBA" id="ARBA00023002"/>
    </source>
</evidence>
<dbReference type="InterPro" id="IPR002403">
    <property type="entry name" value="Cyt_P450_E_grp-IV"/>
</dbReference>
<sequence length="496" mass="57734">MYIFLLLFFGAILAFWKYNTRNKDYWKKRGVNTQIEGTTFKFLIGNCSLSEHYKKIYDEHPNEENVGIFQGSRPAIILRNLENMQFVLAGDFLNFYSRGLTTNPEDTLADNVLFMEEYPRWKLVRQKLSPVFTSLRLRNMFYIVERCASDFAKLLEENEKFREKPFNACYTYTTSALGASVFGIDTTVNTMHSPFLDMAWKSLEPTFRANFRFFLSNTFPFLFRLFKLKAFAEHEDFFINVVRKMLANRRVDTKKHYDFIDICLELQNAGTMNDPTTGYSLEPTDEILAAQAFFFFIAGADTSANTMHFTLLELSNNPKILKKVHEEVDKVFDECGETLTHGDLENLGYLDMVLSEAMRKYPPVGLMQRRCTNDTVLPVGNVPVEKDSIMIVPIYAIHRDPKYWPNPEVFDPERFSPENAPKIKKYSYMPFGEGGRICLGVRFARQQVKAGLAWLLRRFTLAEQVYAPKHFEPSFFALRDPYATYELIPRYHAQKS</sequence>
<organism evidence="18">
    <name type="scientific">Cydia pomonella</name>
    <name type="common">Codling moth</name>
    <dbReference type="NCBI Taxonomy" id="82600"/>
    <lineage>
        <taxon>Eukaryota</taxon>
        <taxon>Metazoa</taxon>
        <taxon>Ecdysozoa</taxon>
        <taxon>Arthropoda</taxon>
        <taxon>Hexapoda</taxon>
        <taxon>Insecta</taxon>
        <taxon>Pterygota</taxon>
        <taxon>Neoptera</taxon>
        <taxon>Endopterygota</taxon>
        <taxon>Lepidoptera</taxon>
        <taxon>Glossata</taxon>
        <taxon>Ditrysia</taxon>
        <taxon>Tortricoidea</taxon>
        <taxon>Tortricidae</taxon>
        <taxon>Olethreutinae</taxon>
        <taxon>Grapholitini</taxon>
        <taxon>Cydia</taxon>
    </lineage>
</organism>
<name>A0A8D4P5U3_CYDPO</name>